<dbReference type="SUPFAM" id="SSF58113">
    <property type="entry name" value="Apolipoprotein A-I"/>
    <property type="match status" value="1"/>
</dbReference>
<evidence type="ECO:0000256" key="3">
    <source>
        <dbReference type="ARBA" id="ARBA00022989"/>
    </source>
</evidence>
<dbReference type="Pfam" id="PF07798">
    <property type="entry name" value="CCDC90-like"/>
    <property type="match status" value="1"/>
</dbReference>
<dbReference type="STRING" id="1396821.SAMN05444515_1303"/>
<feature type="transmembrane region" description="Helical" evidence="7">
    <location>
        <begin position="141"/>
        <end position="164"/>
    </location>
</feature>
<comment type="subcellular location">
    <subcellularLocation>
        <location evidence="1">Membrane</location>
    </subcellularLocation>
</comment>
<name>A0A1H7RVT6_9GAMM</name>
<dbReference type="InterPro" id="IPR024461">
    <property type="entry name" value="CCDC90-like"/>
</dbReference>
<keyword evidence="3 7" id="KW-1133">Transmembrane helix</keyword>
<dbReference type="AlphaFoldDB" id="A0A1H7RVT6"/>
<gene>
    <name evidence="8" type="ORF">SAMN05444515_1303</name>
</gene>
<evidence type="ECO:0000256" key="4">
    <source>
        <dbReference type="ARBA" id="ARBA00023054"/>
    </source>
</evidence>
<keyword evidence="2 7" id="KW-0812">Transmembrane</keyword>
<dbReference type="OrthoDB" id="5796679at2"/>
<sequence length="165" mass="19069">MTSVIELYEQISSAPDEKTRARLIVEAIEHVERRFPAVNDLATNASLRETELRLQKEIEQLRGDLQKEIEQLRGGLQKEIAQLRGDLQKEIEQLRGETRQIEGNLRKDIEELRAETRQIEGNLHRDIEQLRTETAHHKVDIIKWTLGALLAYAVLILGAMRFLVV</sequence>
<proteinExistence type="predicted"/>
<dbReference type="Proteomes" id="UP000199256">
    <property type="component" value="Unassembled WGS sequence"/>
</dbReference>
<dbReference type="EMBL" id="FOAA01000030">
    <property type="protein sequence ID" value="SEL64275.1"/>
    <property type="molecule type" value="Genomic_DNA"/>
</dbReference>
<evidence type="ECO:0000313" key="9">
    <source>
        <dbReference type="Proteomes" id="UP000199256"/>
    </source>
</evidence>
<evidence type="ECO:0000256" key="6">
    <source>
        <dbReference type="SAM" id="Coils"/>
    </source>
</evidence>
<evidence type="ECO:0000256" key="5">
    <source>
        <dbReference type="ARBA" id="ARBA00023136"/>
    </source>
</evidence>
<protein>
    <recommendedName>
        <fullName evidence="10">DUF1640 domain-containing protein</fullName>
    </recommendedName>
</protein>
<dbReference type="Gene3D" id="1.20.120.20">
    <property type="entry name" value="Apolipoprotein"/>
    <property type="match status" value="1"/>
</dbReference>
<evidence type="ECO:0000256" key="1">
    <source>
        <dbReference type="ARBA" id="ARBA00004370"/>
    </source>
</evidence>
<reference evidence="9" key="1">
    <citation type="submission" date="2016-10" db="EMBL/GenBank/DDBJ databases">
        <authorList>
            <person name="Varghese N."/>
            <person name="Submissions S."/>
        </authorList>
    </citation>
    <scope>NUCLEOTIDE SEQUENCE [LARGE SCALE GENOMIC DNA]</scope>
    <source>
        <strain evidence="9">DSM 241</strain>
    </source>
</reference>
<organism evidence="8 9">
    <name type="scientific">Ectothiorhodospira marina</name>
    <dbReference type="NCBI Taxonomy" id="1396821"/>
    <lineage>
        <taxon>Bacteria</taxon>
        <taxon>Pseudomonadati</taxon>
        <taxon>Pseudomonadota</taxon>
        <taxon>Gammaproteobacteria</taxon>
        <taxon>Chromatiales</taxon>
        <taxon>Ectothiorhodospiraceae</taxon>
        <taxon>Ectothiorhodospira</taxon>
    </lineage>
</organism>
<keyword evidence="5 7" id="KW-0472">Membrane</keyword>
<keyword evidence="9" id="KW-1185">Reference proteome</keyword>
<accession>A0A1H7RVT6</accession>
<dbReference type="GO" id="GO:0016020">
    <property type="term" value="C:membrane"/>
    <property type="evidence" value="ECO:0007669"/>
    <property type="project" value="UniProtKB-SubCell"/>
</dbReference>
<evidence type="ECO:0000256" key="7">
    <source>
        <dbReference type="SAM" id="Phobius"/>
    </source>
</evidence>
<keyword evidence="4 6" id="KW-0175">Coiled coil</keyword>
<evidence type="ECO:0008006" key="10">
    <source>
        <dbReference type="Google" id="ProtNLM"/>
    </source>
</evidence>
<feature type="coiled-coil region" evidence="6">
    <location>
        <begin position="44"/>
        <end position="129"/>
    </location>
</feature>
<evidence type="ECO:0000313" key="8">
    <source>
        <dbReference type="EMBL" id="SEL64275.1"/>
    </source>
</evidence>
<evidence type="ECO:0000256" key="2">
    <source>
        <dbReference type="ARBA" id="ARBA00022692"/>
    </source>
</evidence>
<dbReference type="RefSeq" id="WP_090255782.1">
    <property type="nucleotide sequence ID" value="NZ_FOAA01000030.1"/>
</dbReference>